<comment type="similarity">
    <text evidence="3">Belongs to the CpsD/CapB family.</text>
</comment>
<evidence type="ECO:0000256" key="16">
    <source>
        <dbReference type="ARBA" id="ARBA00051245"/>
    </source>
</evidence>
<feature type="transmembrane region" description="Helical" evidence="17">
    <location>
        <begin position="12"/>
        <end position="31"/>
    </location>
</feature>
<comment type="caution">
    <text evidence="20">The sequence shown here is derived from an EMBL/GenBank/DDBJ whole genome shotgun (WGS) entry which is preliminary data.</text>
</comment>
<keyword evidence="15" id="KW-0829">Tyrosine-protein kinase</keyword>
<evidence type="ECO:0000256" key="10">
    <source>
        <dbReference type="ARBA" id="ARBA00022741"/>
    </source>
</evidence>
<dbReference type="InterPro" id="IPR027417">
    <property type="entry name" value="P-loop_NTPase"/>
</dbReference>
<feature type="domain" description="Polysaccharide chain length determinant N-terminal" evidence="18">
    <location>
        <begin position="8"/>
        <end position="89"/>
    </location>
</feature>
<evidence type="ECO:0000256" key="13">
    <source>
        <dbReference type="ARBA" id="ARBA00022989"/>
    </source>
</evidence>
<dbReference type="InterPro" id="IPR003856">
    <property type="entry name" value="LPS_length_determ_N"/>
</dbReference>
<dbReference type="NCBIfam" id="TIGR01007">
    <property type="entry name" value="eps_fam"/>
    <property type="match status" value="1"/>
</dbReference>
<sequence length="444" mass="46402">MTLHEYGIALRRHWLVIAVVAVLGAVSGWGVSQLLPERFRAQATVMIIPARGDSTSELVQGSNYVQSLVQTYTILARSPFVLDPVIRDLGLGDTASQLANRTDVEAPLNTVVLTIGVTDADAEQARSIADAIADEFAIAVADASPEGERGEPAVRVSIIQPARVPSVPISPNTRMNAAMGGAAGLGLGVLAALGLRRFGGRIDDADDAREAIDEPLLGTVGRAPRAGVPRTLRERPSGRVAESLRQVTAALKFVDLEDERRVLLVTSAAAGEGKSSVSLGLALTLAELGHRVLAVEADLRRPTFADSTGLEGAAGLTSVLLGDATLADVAQPWGNERLHVLASGALPPNPGELLSSARLRSIIDGARAHYDYVVVDTAPVLSVSDALWLAPAVDGAIVVARAHRTRRETLRRALEALGGTPAPVLGVVLNGVAQARSPYLDPDG</sequence>
<comment type="similarity">
    <text evidence="2">Belongs to the CpsC/CapA family.</text>
</comment>
<keyword evidence="13 17" id="KW-1133">Transmembrane helix</keyword>
<dbReference type="PANTHER" id="PTHR32309:SF13">
    <property type="entry name" value="FERRIC ENTEROBACTIN TRANSPORT PROTEIN FEPE"/>
    <property type="match status" value="1"/>
</dbReference>
<evidence type="ECO:0000256" key="11">
    <source>
        <dbReference type="ARBA" id="ARBA00022777"/>
    </source>
</evidence>
<dbReference type="InterPro" id="IPR025669">
    <property type="entry name" value="AAA_dom"/>
</dbReference>
<evidence type="ECO:0000256" key="12">
    <source>
        <dbReference type="ARBA" id="ARBA00022840"/>
    </source>
</evidence>
<dbReference type="EC" id="2.7.10.2" evidence="5"/>
<comment type="catalytic activity">
    <reaction evidence="16">
        <text>L-tyrosyl-[protein] + ATP = O-phospho-L-tyrosyl-[protein] + ADP + H(+)</text>
        <dbReference type="Rhea" id="RHEA:10596"/>
        <dbReference type="Rhea" id="RHEA-COMP:10136"/>
        <dbReference type="Rhea" id="RHEA-COMP:20101"/>
        <dbReference type="ChEBI" id="CHEBI:15378"/>
        <dbReference type="ChEBI" id="CHEBI:30616"/>
        <dbReference type="ChEBI" id="CHEBI:46858"/>
        <dbReference type="ChEBI" id="CHEBI:61978"/>
        <dbReference type="ChEBI" id="CHEBI:456216"/>
        <dbReference type="EC" id="2.7.10.2"/>
    </reaction>
</comment>
<keyword evidence="9 17" id="KW-0812">Transmembrane</keyword>
<reference evidence="21" key="1">
    <citation type="journal article" date="2019" name="Int. J. Syst. Evol. Microbiol.">
        <title>The Global Catalogue of Microorganisms (GCM) 10K type strain sequencing project: providing services to taxonomists for standard genome sequencing and annotation.</title>
        <authorList>
            <consortium name="The Broad Institute Genomics Platform"/>
            <consortium name="The Broad Institute Genome Sequencing Center for Infectious Disease"/>
            <person name="Wu L."/>
            <person name="Ma J."/>
        </authorList>
    </citation>
    <scope>NUCLEOTIDE SEQUENCE [LARGE SCALE GENOMIC DNA]</scope>
    <source>
        <strain evidence="21">CGMCC 1.6960</strain>
    </source>
</reference>
<keyword evidence="10" id="KW-0547">Nucleotide-binding</keyword>
<keyword evidence="21" id="KW-1185">Reference proteome</keyword>
<evidence type="ECO:0000256" key="8">
    <source>
        <dbReference type="ARBA" id="ARBA00022679"/>
    </source>
</evidence>
<dbReference type="EMBL" id="BMLM01000001">
    <property type="protein sequence ID" value="GGN82061.1"/>
    <property type="molecule type" value="Genomic_DNA"/>
</dbReference>
<evidence type="ECO:0000256" key="1">
    <source>
        <dbReference type="ARBA" id="ARBA00004429"/>
    </source>
</evidence>
<dbReference type="CDD" id="cd05387">
    <property type="entry name" value="BY-kinase"/>
    <property type="match status" value="1"/>
</dbReference>
<dbReference type="Pfam" id="PF13614">
    <property type="entry name" value="AAA_31"/>
    <property type="match status" value="1"/>
</dbReference>
<evidence type="ECO:0000313" key="20">
    <source>
        <dbReference type="EMBL" id="GGN82061.1"/>
    </source>
</evidence>
<feature type="domain" description="AAA" evidence="19">
    <location>
        <begin position="265"/>
        <end position="390"/>
    </location>
</feature>
<dbReference type="Proteomes" id="UP000626982">
    <property type="component" value="Unassembled WGS sequence"/>
</dbReference>
<keyword evidence="6" id="KW-1003">Cell membrane</keyword>
<proteinExistence type="inferred from homology"/>
<evidence type="ECO:0000256" key="5">
    <source>
        <dbReference type="ARBA" id="ARBA00011903"/>
    </source>
</evidence>
<gene>
    <name evidence="20" type="ORF">GCM10010968_11450</name>
</gene>
<evidence type="ECO:0000256" key="14">
    <source>
        <dbReference type="ARBA" id="ARBA00023136"/>
    </source>
</evidence>
<organism evidence="20 21">
    <name type="scientific">Agrococcus terreus</name>
    <dbReference type="NCBI Taxonomy" id="574649"/>
    <lineage>
        <taxon>Bacteria</taxon>
        <taxon>Bacillati</taxon>
        <taxon>Actinomycetota</taxon>
        <taxon>Actinomycetes</taxon>
        <taxon>Micrococcales</taxon>
        <taxon>Microbacteriaceae</taxon>
        <taxon>Agrococcus</taxon>
    </lineage>
</organism>
<evidence type="ECO:0000256" key="17">
    <source>
        <dbReference type="SAM" id="Phobius"/>
    </source>
</evidence>
<keyword evidence="14 17" id="KW-0472">Membrane</keyword>
<dbReference type="PANTHER" id="PTHR32309">
    <property type="entry name" value="TYROSINE-PROTEIN KINASE"/>
    <property type="match status" value="1"/>
</dbReference>
<accession>A0ABQ2KHF9</accession>
<evidence type="ECO:0000259" key="19">
    <source>
        <dbReference type="Pfam" id="PF13614"/>
    </source>
</evidence>
<comment type="similarity">
    <text evidence="4">Belongs to the etk/wzc family.</text>
</comment>
<evidence type="ECO:0000313" key="21">
    <source>
        <dbReference type="Proteomes" id="UP000626982"/>
    </source>
</evidence>
<evidence type="ECO:0000259" key="18">
    <source>
        <dbReference type="Pfam" id="PF02706"/>
    </source>
</evidence>
<keyword evidence="11" id="KW-0418">Kinase</keyword>
<evidence type="ECO:0000256" key="4">
    <source>
        <dbReference type="ARBA" id="ARBA00008883"/>
    </source>
</evidence>
<name>A0ABQ2KHF9_9MICO</name>
<evidence type="ECO:0000256" key="7">
    <source>
        <dbReference type="ARBA" id="ARBA00022519"/>
    </source>
</evidence>
<evidence type="ECO:0000256" key="6">
    <source>
        <dbReference type="ARBA" id="ARBA00022475"/>
    </source>
</evidence>
<evidence type="ECO:0000256" key="15">
    <source>
        <dbReference type="ARBA" id="ARBA00023137"/>
    </source>
</evidence>
<dbReference type="Gene3D" id="3.40.50.300">
    <property type="entry name" value="P-loop containing nucleotide triphosphate hydrolases"/>
    <property type="match status" value="1"/>
</dbReference>
<evidence type="ECO:0000256" key="9">
    <source>
        <dbReference type="ARBA" id="ARBA00022692"/>
    </source>
</evidence>
<dbReference type="Pfam" id="PF02706">
    <property type="entry name" value="Wzz"/>
    <property type="match status" value="1"/>
</dbReference>
<keyword evidence="8" id="KW-0808">Transferase</keyword>
<evidence type="ECO:0000256" key="3">
    <source>
        <dbReference type="ARBA" id="ARBA00007316"/>
    </source>
</evidence>
<protein>
    <recommendedName>
        <fullName evidence="5">non-specific protein-tyrosine kinase</fullName>
        <ecNumber evidence="5">2.7.10.2</ecNumber>
    </recommendedName>
</protein>
<comment type="subcellular location">
    <subcellularLocation>
        <location evidence="1">Cell inner membrane</location>
        <topology evidence="1">Multi-pass membrane protein</topology>
    </subcellularLocation>
</comment>
<dbReference type="InterPro" id="IPR050445">
    <property type="entry name" value="Bact_polysacc_biosynth/exp"/>
</dbReference>
<dbReference type="InterPro" id="IPR005702">
    <property type="entry name" value="Wzc-like_C"/>
</dbReference>
<keyword evidence="12" id="KW-0067">ATP-binding</keyword>
<dbReference type="RefSeq" id="WP_188716961.1">
    <property type="nucleotide sequence ID" value="NZ_BAABBD010000002.1"/>
</dbReference>
<evidence type="ECO:0000256" key="2">
    <source>
        <dbReference type="ARBA" id="ARBA00006683"/>
    </source>
</evidence>
<keyword evidence="7" id="KW-0997">Cell inner membrane</keyword>
<dbReference type="SUPFAM" id="SSF52540">
    <property type="entry name" value="P-loop containing nucleoside triphosphate hydrolases"/>
    <property type="match status" value="1"/>
</dbReference>